<evidence type="ECO:0000259" key="3">
    <source>
        <dbReference type="PROSITE" id="PS50158"/>
    </source>
</evidence>
<dbReference type="PROSITE" id="PS50158">
    <property type="entry name" value="ZF_CCHC"/>
    <property type="match status" value="1"/>
</dbReference>
<comment type="caution">
    <text evidence="4">The sequence shown here is derived from an EMBL/GenBank/DDBJ whole genome shotgun (WGS) entry which is preliminary data.</text>
</comment>
<protein>
    <submittedName>
        <fullName evidence="6">CCHC-type domain-containing protein</fullName>
    </submittedName>
</protein>
<dbReference type="Proteomes" id="UP001152797">
    <property type="component" value="Unassembled WGS sequence"/>
</dbReference>
<evidence type="ECO:0000256" key="2">
    <source>
        <dbReference type="SAM" id="MobiDB-lite"/>
    </source>
</evidence>
<accession>A0A9P1BTN6</accession>
<dbReference type="EMBL" id="CAMXCT030000471">
    <property type="protein sequence ID" value="CAL4766581.1"/>
    <property type="molecule type" value="Genomic_DNA"/>
</dbReference>
<dbReference type="EMBL" id="CAMXCT020000471">
    <property type="protein sequence ID" value="CAL1132644.1"/>
    <property type="molecule type" value="Genomic_DNA"/>
</dbReference>
<evidence type="ECO:0000313" key="4">
    <source>
        <dbReference type="EMBL" id="CAI3979269.1"/>
    </source>
</evidence>
<reference evidence="4" key="1">
    <citation type="submission" date="2022-10" db="EMBL/GenBank/DDBJ databases">
        <authorList>
            <person name="Chen Y."/>
            <person name="Dougan E. K."/>
            <person name="Chan C."/>
            <person name="Rhodes N."/>
            <person name="Thang M."/>
        </authorList>
    </citation>
    <scope>NUCLEOTIDE SEQUENCE</scope>
</reference>
<dbReference type="GO" id="GO:0004190">
    <property type="term" value="F:aspartic-type endopeptidase activity"/>
    <property type="evidence" value="ECO:0007669"/>
    <property type="project" value="InterPro"/>
</dbReference>
<dbReference type="InterPro" id="IPR001969">
    <property type="entry name" value="Aspartic_peptidase_AS"/>
</dbReference>
<dbReference type="SUPFAM" id="SSF57756">
    <property type="entry name" value="Retrovirus zinc finger-like domains"/>
    <property type="match status" value="1"/>
</dbReference>
<organism evidence="4">
    <name type="scientific">Cladocopium goreaui</name>
    <dbReference type="NCBI Taxonomy" id="2562237"/>
    <lineage>
        <taxon>Eukaryota</taxon>
        <taxon>Sar</taxon>
        <taxon>Alveolata</taxon>
        <taxon>Dinophyceae</taxon>
        <taxon>Suessiales</taxon>
        <taxon>Symbiodiniaceae</taxon>
        <taxon>Cladocopium</taxon>
    </lineage>
</organism>
<dbReference type="InterPro" id="IPR021109">
    <property type="entry name" value="Peptidase_aspartic_dom_sf"/>
</dbReference>
<keyword evidence="1" id="KW-0863">Zinc-finger</keyword>
<feature type="domain" description="CCHC-type" evidence="3">
    <location>
        <begin position="313"/>
        <end position="328"/>
    </location>
</feature>
<keyword evidence="1" id="KW-0862">Zinc</keyword>
<reference evidence="5" key="2">
    <citation type="submission" date="2024-04" db="EMBL/GenBank/DDBJ databases">
        <authorList>
            <person name="Chen Y."/>
            <person name="Shah S."/>
            <person name="Dougan E. K."/>
            <person name="Thang M."/>
            <person name="Chan C."/>
        </authorList>
    </citation>
    <scope>NUCLEOTIDE SEQUENCE [LARGE SCALE GENOMIC DNA]</scope>
</reference>
<keyword evidence="7" id="KW-1185">Reference proteome</keyword>
<dbReference type="InterPro" id="IPR001878">
    <property type="entry name" value="Znf_CCHC"/>
</dbReference>
<name>A0A9P1BTN6_9DINO</name>
<evidence type="ECO:0000256" key="1">
    <source>
        <dbReference type="PROSITE-ProRule" id="PRU00047"/>
    </source>
</evidence>
<evidence type="ECO:0000313" key="6">
    <source>
        <dbReference type="EMBL" id="CAL4766581.1"/>
    </source>
</evidence>
<gene>
    <name evidence="4" type="ORF">C1SCF055_LOCUS7234</name>
</gene>
<dbReference type="PROSITE" id="PS00141">
    <property type="entry name" value="ASP_PROTEASE"/>
    <property type="match status" value="1"/>
</dbReference>
<dbReference type="EMBL" id="CAMXCT010000471">
    <property type="protein sequence ID" value="CAI3979269.1"/>
    <property type="molecule type" value="Genomic_DNA"/>
</dbReference>
<dbReference type="GO" id="GO:0006508">
    <property type="term" value="P:proteolysis"/>
    <property type="evidence" value="ECO:0007669"/>
    <property type="project" value="InterPro"/>
</dbReference>
<proteinExistence type="predicted"/>
<keyword evidence="1" id="KW-0479">Metal-binding</keyword>
<dbReference type="InterPro" id="IPR036875">
    <property type="entry name" value="Znf_CCHC_sf"/>
</dbReference>
<dbReference type="Gene3D" id="2.40.70.10">
    <property type="entry name" value="Acid Proteases"/>
    <property type="match status" value="1"/>
</dbReference>
<dbReference type="AlphaFoldDB" id="A0A9P1BTN6"/>
<evidence type="ECO:0000313" key="5">
    <source>
        <dbReference type="EMBL" id="CAL1132644.1"/>
    </source>
</evidence>
<evidence type="ECO:0000313" key="7">
    <source>
        <dbReference type="Proteomes" id="UP001152797"/>
    </source>
</evidence>
<sequence>MTSASTTDETNPRLPRWGGDWTQFRGYEQRVSLEIDSTRSDELTLLGPRLAKNLYDKGWEMIEDIDRTKLKEEDGAKYLLKFLGEQRGRDKVDLLGDAMKDLLMKQDVIRKEGEEFAEYYPRFRIYTKAVEAALKELSAEKSMPAEFYGWYLLNLGMRLEPSDIAVIKAHAKTYRIEDIEGAIKKMWSGGGLSLKDQERKKWKGLRKSYVVQDEPSLPGIYEVEEDTPWMKMMKTTRWKRHCVDAMMMNPEEQKDCVERCWQRKKMQYKEARKMLAKTRVSREFYPVRTKGGQKDWGERKGNKSESQYFDGDCMRCGKHGHKARNCPQKFEKSATSSKTGTVNYALACEKSVLPAFVTFTPNSTHEPIYAVTKGDTQFHGIVDSGASESIIGVDTLQELFEVYDALGFDPRAEIKVDRTLKKTFMFGNSAVSEAIGLAQLTVGLFGTEHVIDVHVVDGSAPLLLSSKFLYQMEMTVDFKSGAAWLPDRKKIQLERAPSYHLMLPILNFRPENHEGEDESLTSSTEGQECTDPSKGFDMAIGRQYDLIEVCFQNLNQRTPAQCAELGQKREHSRKMLKNLKKLAEIQIKELEGELSGEQPWTALSWKEKPVEQLVKMTGGRFRVDGCRFGLKHPDSGLLLQKGWGFFATLPELRQKLARTCNHPAAMHDGTVTHIVGVSYLDEATDLHVASVVRKDVRMPPSVNTENSIVLQASPMTDLASRIKMVQTHRVEDKIDYKKVTLEQMEEMKLKKGKYEGEMFKSIWDREPGYCVWCAGHLKAEDPMWKPFLHYLKMKTESLEKTTSKAAPSDPDKEVKKLADMNRFVEEFGTEPDADWDAVSHMSEKMIGDMKEMKEKEENRDQVMFQMMQNMNQIMGRLQDLESATTEIVKHMNPNK</sequence>
<feature type="region of interest" description="Disordered" evidence="2">
    <location>
        <begin position="512"/>
        <end position="531"/>
    </location>
</feature>
<dbReference type="GO" id="GO:0008270">
    <property type="term" value="F:zinc ion binding"/>
    <property type="evidence" value="ECO:0007669"/>
    <property type="project" value="UniProtKB-KW"/>
</dbReference>
<dbReference type="GO" id="GO:0003676">
    <property type="term" value="F:nucleic acid binding"/>
    <property type="evidence" value="ECO:0007669"/>
    <property type="project" value="InterPro"/>
</dbReference>